<dbReference type="PANTHER" id="PTHR10773">
    <property type="entry name" value="DNA-DIRECTED RNA POLYMERASES I, II, AND III SUBUNIT RPABC2"/>
    <property type="match status" value="1"/>
</dbReference>
<evidence type="ECO:0000313" key="1">
    <source>
        <dbReference type="EMBL" id="CAI6374473.1"/>
    </source>
</evidence>
<gene>
    <name evidence="1" type="ORF">MEUPH1_LOCUS28100</name>
</gene>
<evidence type="ECO:0000313" key="2">
    <source>
        <dbReference type="Proteomes" id="UP001160148"/>
    </source>
</evidence>
<accession>A0AAV0Y1Z2</accession>
<keyword evidence="2" id="KW-1185">Reference proteome</keyword>
<protein>
    <recommendedName>
        <fullName evidence="3">Transposase</fullName>
    </recommendedName>
</protein>
<dbReference type="PANTHER" id="PTHR10773:SF19">
    <property type="match status" value="1"/>
</dbReference>
<name>A0AAV0Y1Z2_9HEMI</name>
<evidence type="ECO:0008006" key="3">
    <source>
        <dbReference type="Google" id="ProtNLM"/>
    </source>
</evidence>
<sequence length="198" mass="23174">MSFGHPRTDTCQLCDMLKNQIDFETDEGIKSNLVSEKALHIEKAELFYEDLKKYQIISKVLENKCEELAFDYQQNMPLPHAPAGDVFYQRQLWVYNFCIFSGRTGKSYFYMDNETVGKKGKNEVMSFIEHFYTNNLDQGVETIYMFSDNCSAQNKNHFLVQYLYTVAKTKKHGISKIIHRYCCVPTDVDIYINVEMNT</sequence>
<comment type="caution">
    <text evidence="1">The sequence shown here is derived from an EMBL/GenBank/DDBJ whole genome shotgun (WGS) entry which is preliminary data.</text>
</comment>
<proteinExistence type="predicted"/>
<organism evidence="1 2">
    <name type="scientific">Macrosiphum euphorbiae</name>
    <name type="common">potato aphid</name>
    <dbReference type="NCBI Taxonomy" id="13131"/>
    <lineage>
        <taxon>Eukaryota</taxon>
        <taxon>Metazoa</taxon>
        <taxon>Ecdysozoa</taxon>
        <taxon>Arthropoda</taxon>
        <taxon>Hexapoda</taxon>
        <taxon>Insecta</taxon>
        <taxon>Pterygota</taxon>
        <taxon>Neoptera</taxon>
        <taxon>Paraneoptera</taxon>
        <taxon>Hemiptera</taxon>
        <taxon>Sternorrhyncha</taxon>
        <taxon>Aphidomorpha</taxon>
        <taxon>Aphidoidea</taxon>
        <taxon>Aphididae</taxon>
        <taxon>Macrosiphini</taxon>
        <taxon>Macrosiphum</taxon>
    </lineage>
</organism>
<dbReference type="AlphaFoldDB" id="A0AAV0Y1Z2"/>
<reference evidence="1 2" key="1">
    <citation type="submission" date="2023-01" db="EMBL/GenBank/DDBJ databases">
        <authorList>
            <person name="Whitehead M."/>
        </authorList>
    </citation>
    <scope>NUCLEOTIDE SEQUENCE [LARGE SCALE GENOMIC DNA]</scope>
</reference>
<dbReference type="Proteomes" id="UP001160148">
    <property type="component" value="Unassembled WGS sequence"/>
</dbReference>
<dbReference type="EMBL" id="CARXXK010001214">
    <property type="protein sequence ID" value="CAI6374473.1"/>
    <property type="molecule type" value="Genomic_DNA"/>
</dbReference>